<comment type="caution">
    <text evidence="1">The sequence shown here is derived from an EMBL/GenBank/DDBJ whole genome shotgun (WGS) entry which is preliminary data.</text>
</comment>
<accession>A0ACC0V9P5</accession>
<organism evidence="1 2">
    <name type="scientific">Trichothecium roseum</name>
    <dbReference type="NCBI Taxonomy" id="47278"/>
    <lineage>
        <taxon>Eukaryota</taxon>
        <taxon>Fungi</taxon>
        <taxon>Dikarya</taxon>
        <taxon>Ascomycota</taxon>
        <taxon>Pezizomycotina</taxon>
        <taxon>Sordariomycetes</taxon>
        <taxon>Hypocreomycetidae</taxon>
        <taxon>Hypocreales</taxon>
        <taxon>Hypocreales incertae sedis</taxon>
        <taxon>Trichothecium</taxon>
    </lineage>
</organism>
<evidence type="ECO:0000313" key="1">
    <source>
        <dbReference type="EMBL" id="KAI9902616.1"/>
    </source>
</evidence>
<name>A0ACC0V9P5_9HYPO</name>
<sequence length="402" mass="44004">MSTATIVTMEAPDGAGMQPGCQDATQGSCPRKEDMGWRRVIRNFTPSWFAVNMGTGVVSILLHELPYNAQWLRFISYAFFCANITLFGVFTVITVARYALYPHIWPAMIAHPGQSLFLGCFPMAFATIINMMAMVCGHWGHGFVYLVWAFWWIDVGLSLATCISMPFIVMHQHKPGLQNITAGLLLPIVPTVVAAASGAIIADILPDSGHAFTTVIVSYILWGIGESFSACVLALYFHRLTIHSLPAKEVIVSVFLPIGPLGQGGFGIQKLGQVALTCFPRINAFSSLESGALRAAEILYVTGVFFGIVMWGFGVVWLAFAMVSIVTTKPFPFNMGWWGFTFPIGVLATCTSQLARNLNSEVFKILATILSLAVVCLWTVVACRTMIIGNNYKYSLTMPLRD</sequence>
<keyword evidence="2" id="KW-1185">Reference proteome</keyword>
<reference evidence="1" key="1">
    <citation type="submission" date="2022-10" db="EMBL/GenBank/DDBJ databases">
        <title>Complete Genome of Trichothecium roseum strain YXFP-22015, a Plant Pathogen Isolated from Citrus.</title>
        <authorList>
            <person name="Wang Y."/>
            <person name="Zhu L."/>
        </authorList>
    </citation>
    <scope>NUCLEOTIDE SEQUENCE</scope>
    <source>
        <strain evidence="1">YXFP-22015</strain>
    </source>
</reference>
<dbReference type="EMBL" id="CM047941">
    <property type="protein sequence ID" value="KAI9902616.1"/>
    <property type="molecule type" value="Genomic_DNA"/>
</dbReference>
<gene>
    <name evidence="1" type="ORF">N3K66_001968</name>
</gene>
<protein>
    <submittedName>
        <fullName evidence="1">Uncharacterized protein</fullName>
    </submittedName>
</protein>
<proteinExistence type="predicted"/>
<evidence type="ECO:0000313" key="2">
    <source>
        <dbReference type="Proteomes" id="UP001163324"/>
    </source>
</evidence>
<dbReference type="Proteomes" id="UP001163324">
    <property type="component" value="Chromosome 2"/>
</dbReference>